<keyword evidence="2" id="KW-1185">Reference proteome</keyword>
<reference evidence="2" key="1">
    <citation type="journal article" date="2019" name="Int. J. Syst. Evol. Microbiol.">
        <title>The Global Catalogue of Microorganisms (GCM) 10K type strain sequencing project: providing services to taxonomists for standard genome sequencing and annotation.</title>
        <authorList>
            <consortium name="The Broad Institute Genomics Platform"/>
            <consortium name="The Broad Institute Genome Sequencing Center for Infectious Disease"/>
            <person name="Wu L."/>
            <person name="Ma J."/>
        </authorList>
    </citation>
    <scope>NUCLEOTIDE SEQUENCE [LARGE SCALE GENOMIC DNA]</scope>
    <source>
        <strain evidence="2">JCM 3272</strain>
    </source>
</reference>
<evidence type="ECO:0000313" key="2">
    <source>
        <dbReference type="Proteomes" id="UP001501444"/>
    </source>
</evidence>
<organism evidence="1 2">
    <name type="scientific">Dactylosporangium salmoneum</name>
    <dbReference type="NCBI Taxonomy" id="53361"/>
    <lineage>
        <taxon>Bacteria</taxon>
        <taxon>Bacillati</taxon>
        <taxon>Actinomycetota</taxon>
        <taxon>Actinomycetes</taxon>
        <taxon>Micromonosporales</taxon>
        <taxon>Micromonosporaceae</taxon>
        <taxon>Dactylosporangium</taxon>
    </lineage>
</organism>
<sequence length="130" mass="13982">MPSPVSGSCRACSRRPARAAASWPRWLWWARDSSPVIIATTSSSPGATLIRSAGIWRPTSCGDCQYSRKSAAQATAQTSSAPVSWWRYAATMIGMMSSGQNTRSGERAALKTMPTIARVSTATRTALSRR</sequence>
<dbReference type="Proteomes" id="UP001501444">
    <property type="component" value="Unassembled WGS sequence"/>
</dbReference>
<name>A0ABP5V1S9_9ACTN</name>
<evidence type="ECO:0000313" key="1">
    <source>
        <dbReference type="EMBL" id="GAA2392611.1"/>
    </source>
</evidence>
<protein>
    <submittedName>
        <fullName evidence="1">Uncharacterized protein</fullName>
    </submittedName>
</protein>
<gene>
    <name evidence="1" type="ORF">GCM10010170_105450</name>
</gene>
<dbReference type="EMBL" id="BAAARV010000130">
    <property type="protein sequence ID" value="GAA2392611.1"/>
    <property type="molecule type" value="Genomic_DNA"/>
</dbReference>
<comment type="caution">
    <text evidence="1">The sequence shown here is derived from an EMBL/GenBank/DDBJ whole genome shotgun (WGS) entry which is preliminary data.</text>
</comment>
<proteinExistence type="predicted"/>
<accession>A0ABP5V1S9</accession>